<evidence type="ECO:0000313" key="2">
    <source>
        <dbReference type="EMBL" id="KAK7826415.1"/>
    </source>
</evidence>
<feature type="transmembrane region" description="Helical" evidence="1">
    <location>
        <begin position="41"/>
        <end position="61"/>
    </location>
</feature>
<reference evidence="2 3" key="1">
    <citation type="journal article" date="2018" name="Sci. Data">
        <title>The draft genome sequence of cork oak.</title>
        <authorList>
            <person name="Ramos A.M."/>
            <person name="Usie A."/>
            <person name="Barbosa P."/>
            <person name="Barros P.M."/>
            <person name="Capote T."/>
            <person name="Chaves I."/>
            <person name="Simoes F."/>
            <person name="Abreu I."/>
            <person name="Carrasquinho I."/>
            <person name="Faro C."/>
            <person name="Guimaraes J.B."/>
            <person name="Mendonca D."/>
            <person name="Nobrega F."/>
            <person name="Rodrigues L."/>
            <person name="Saibo N.J.M."/>
            <person name="Varela M.C."/>
            <person name="Egas C."/>
            <person name="Matos J."/>
            <person name="Miguel C.M."/>
            <person name="Oliveira M.M."/>
            <person name="Ricardo C.P."/>
            <person name="Goncalves S."/>
        </authorList>
    </citation>
    <scope>NUCLEOTIDE SEQUENCE [LARGE SCALE GENOMIC DNA]</scope>
    <source>
        <strain evidence="3">cv. HL8</strain>
    </source>
</reference>
<keyword evidence="3" id="KW-1185">Reference proteome</keyword>
<accession>A0AAW0JHV8</accession>
<dbReference type="AlphaFoldDB" id="A0AAW0JHV8"/>
<keyword evidence="1" id="KW-0472">Membrane</keyword>
<dbReference type="Proteomes" id="UP000237347">
    <property type="component" value="Unassembled WGS sequence"/>
</dbReference>
<dbReference type="EMBL" id="PKMF04000547">
    <property type="protein sequence ID" value="KAK7826415.1"/>
    <property type="molecule type" value="Genomic_DNA"/>
</dbReference>
<protein>
    <submittedName>
        <fullName evidence="2">Uncharacterized protein</fullName>
    </submittedName>
</protein>
<evidence type="ECO:0000256" key="1">
    <source>
        <dbReference type="SAM" id="Phobius"/>
    </source>
</evidence>
<gene>
    <name evidence="2" type="ORF">CFP56_032208</name>
</gene>
<keyword evidence="1" id="KW-1133">Transmembrane helix</keyword>
<sequence length="198" mass="22789">MSKNTPKIEEDNGSDLDPTKIKPYTWPSLAKPMKLPHPQKCFICPLFNILLLVVFAATVNFRAVLCRVDINLSVWSLQKKTHVLNFNSTLLKYASVDIFEPHAKQEIEQLLGATFQAKAGTEPSPPTSLIVKKGHSGQIEKGVVQVGKRNSKHHHQPLQRLYYSFYYCFLRVIKDLTDVEFPLRPTLTQRKRVRERKY</sequence>
<name>A0AAW0JHV8_QUESU</name>
<keyword evidence="1" id="KW-0812">Transmembrane</keyword>
<comment type="caution">
    <text evidence="2">The sequence shown here is derived from an EMBL/GenBank/DDBJ whole genome shotgun (WGS) entry which is preliminary data.</text>
</comment>
<evidence type="ECO:0000313" key="3">
    <source>
        <dbReference type="Proteomes" id="UP000237347"/>
    </source>
</evidence>
<organism evidence="2 3">
    <name type="scientific">Quercus suber</name>
    <name type="common">Cork oak</name>
    <dbReference type="NCBI Taxonomy" id="58331"/>
    <lineage>
        <taxon>Eukaryota</taxon>
        <taxon>Viridiplantae</taxon>
        <taxon>Streptophyta</taxon>
        <taxon>Embryophyta</taxon>
        <taxon>Tracheophyta</taxon>
        <taxon>Spermatophyta</taxon>
        <taxon>Magnoliopsida</taxon>
        <taxon>eudicotyledons</taxon>
        <taxon>Gunneridae</taxon>
        <taxon>Pentapetalae</taxon>
        <taxon>rosids</taxon>
        <taxon>fabids</taxon>
        <taxon>Fagales</taxon>
        <taxon>Fagaceae</taxon>
        <taxon>Quercus</taxon>
    </lineage>
</organism>
<proteinExistence type="predicted"/>